<protein>
    <recommendedName>
        <fullName evidence="3">Glycosyltransferase 2-like domain-containing protein</fullName>
    </recommendedName>
</protein>
<keyword evidence="2" id="KW-0808">Transferase</keyword>
<dbReference type="InterPro" id="IPR029044">
    <property type="entry name" value="Nucleotide-diphossugar_trans"/>
</dbReference>
<organism evidence="4 5">
    <name type="scientific">Flavobacterium limi</name>
    <dbReference type="NCBI Taxonomy" id="2045105"/>
    <lineage>
        <taxon>Bacteria</taxon>
        <taxon>Pseudomonadati</taxon>
        <taxon>Bacteroidota</taxon>
        <taxon>Flavobacteriia</taxon>
        <taxon>Flavobacteriales</taxon>
        <taxon>Flavobacteriaceae</taxon>
        <taxon>Flavobacterium</taxon>
    </lineage>
</organism>
<reference evidence="5" key="1">
    <citation type="journal article" date="2019" name="Int. J. Syst. Evol. Microbiol.">
        <title>The Global Catalogue of Microorganisms (GCM) 10K type strain sequencing project: providing services to taxonomists for standard genome sequencing and annotation.</title>
        <authorList>
            <consortium name="The Broad Institute Genomics Platform"/>
            <consortium name="The Broad Institute Genome Sequencing Center for Infectious Disease"/>
            <person name="Wu L."/>
            <person name="Ma J."/>
        </authorList>
    </citation>
    <scope>NUCLEOTIDE SEQUENCE [LARGE SCALE GENOMIC DNA]</scope>
    <source>
        <strain evidence="5">CGMCC 1.16060</strain>
    </source>
</reference>
<dbReference type="Gene3D" id="3.90.550.10">
    <property type="entry name" value="Spore Coat Polysaccharide Biosynthesis Protein SpsA, Chain A"/>
    <property type="match status" value="1"/>
</dbReference>
<dbReference type="PANTHER" id="PTHR22916:SF51">
    <property type="entry name" value="GLYCOSYLTRANSFERASE EPSH-RELATED"/>
    <property type="match status" value="1"/>
</dbReference>
<comment type="caution">
    <text evidence="4">The sequence shown here is derived from an EMBL/GenBank/DDBJ whole genome shotgun (WGS) entry which is preliminary data.</text>
</comment>
<evidence type="ECO:0000259" key="3">
    <source>
        <dbReference type="Pfam" id="PF00535"/>
    </source>
</evidence>
<dbReference type="PANTHER" id="PTHR22916">
    <property type="entry name" value="GLYCOSYLTRANSFERASE"/>
    <property type="match status" value="1"/>
</dbReference>
<evidence type="ECO:0000313" key="5">
    <source>
        <dbReference type="Proteomes" id="UP000655016"/>
    </source>
</evidence>
<dbReference type="Pfam" id="PF00535">
    <property type="entry name" value="Glycos_transf_2"/>
    <property type="match status" value="1"/>
</dbReference>
<evidence type="ECO:0000313" key="4">
    <source>
        <dbReference type="EMBL" id="GGF12618.1"/>
    </source>
</evidence>
<proteinExistence type="predicted"/>
<name>A0ABQ1U7K7_9FLAO</name>
<accession>A0ABQ1U7K7</accession>
<evidence type="ECO:0000256" key="2">
    <source>
        <dbReference type="ARBA" id="ARBA00022679"/>
    </source>
</evidence>
<dbReference type="InterPro" id="IPR001173">
    <property type="entry name" value="Glyco_trans_2-like"/>
</dbReference>
<keyword evidence="5" id="KW-1185">Reference proteome</keyword>
<evidence type="ECO:0000256" key="1">
    <source>
        <dbReference type="ARBA" id="ARBA00022676"/>
    </source>
</evidence>
<dbReference type="SUPFAM" id="SSF53448">
    <property type="entry name" value="Nucleotide-diphospho-sugar transferases"/>
    <property type="match status" value="1"/>
</dbReference>
<dbReference type="RefSeq" id="WP_163394412.1">
    <property type="nucleotide sequence ID" value="NZ_BMKP01000004.1"/>
</dbReference>
<keyword evidence="1" id="KW-0328">Glycosyltransferase</keyword>
<feature type="domain" description="Glycosyltransferase 2-like" evidence="3">
    <location>
        <begin position="8"/>
        <end position="138"/>
    </location>
</feature>
<gene>
    <name evidence="4" type="ORF">GCM10011518_22310</name>
</gene>
<dbReference type="EMBL" id="BMKP01000004">
    <property type="protein sequence ID" value="GGF12618.1"/>
    <property type="molecule type" value="Genomic_DNA"/>
</dbReference>
<sequence length="342" mass="39384">MHSNPKVTVAIPVYNTEPYVAKCLNSVFNQDYNNIEILITYDISSDNSLQTTIDVLKNSTFPYRIIEKKEEDKGLGKARNIIIDNFQGDYLFFLDCDDYIEPLTISLLVKEAIANDADVVGASHRSVDENGNIITLFQYDRKRIFDNVMLRHYIYVENGYYSVYAWNKLYKSSFLKENNIRCIHNIIDDAAFSFSVIKNNNKIVLLPEITLNYLIRSSSITNAVMYKDVSIATANNFLDIRDFIYSSNMGKNDLITNCSNLDAFVFSYISTVRNSYKSVSIPYQDKIKLCKSAFITPEIPLTNFFKVLKSKKTSLMLLLAVKVLPFRINMLLVKLYHKIKRV</sequence>
<dbReference type="Proteomes" id="UP000655016">
    <property type="component" value="Unassembled WGS sequence"/>
</dbReference>
<dbReference type="CDD" id="cd00761">
    <property type="entry name" value="Glyco_tranf_GTA_type"/>
    <property type="match status" value="1"/>
</dbReference>